<dbReference type="GO" id="GO:0005737">
    <property type="term" value="C:cytoplasm"/>
    <property type="evidence" value="ECO:0007669"/>
    <property type="project" value="UniProtKB-SubCell"/>
</dbReference>
<proteinExistence type="predicted"/>
<dbReference type="SUPFAM" id="SSF50978">
    <property type="entry name" value="WD40 repeat-like"/>
    <property type="match status" value="1"/>
</dbReference>
<dbReference type="InterPro" id="IPR036322">
    <property type="entry name" value="WD40_repeat_dom_sf"/>
</dbReference>
<dbReference type="EC" id="2.3.2.27" evidence="5"/>
<evidence type="ECO:0000256" key="8">
    <source>
        <dbReference type="ARBA" id="ARBA00022679"/>
    </source>
</evidence>
<sequence length="564" mass="63805">MEEDMEYSEEEESEERNLIPERLPSPIENVSEENVSEENVLPSNNEQNDSSTDTVTDSLINEPVTKCQKVSVTEESSADNNNENTDDSDQSCPICMELWTTTGEHRLCCLRCGHLFGRSCLLRWLQVSCTSSNRRCPQCNRKAAVKDIRMLYAKKLVCIDTSELEIMKNQLSTVTAEKNRIEIELSKSNLRQKLYEQQLTTMKNRITELQNQLSTTKSDFNRCQSVSANTSTKFHLEHSLEICKEDGCRVLDYNHWYGLLAVSQKSGNPLFTGYGVKKIDVENFVPRQFLFLHSQAIRDISFHPSQQSILLSVGFDKSAKLIDIQNNTIMHSYTTDFTLWSCCWSGDDSNIFFAGAQNGSIIQFDIRQTSSPVGLLESLNDRSPVISLATVPAYAECGISRGGFIACRLNSCNAYELKESTYIPKEINLQGPFVSVRYDKKNNHALISCRPNERLPQARHIVCSIEKGNDEMVLCNIVHTFNAGNSQRLLSRPCHISVENDTLIAVHQESINSIPFWSISTGNQVHTLPVSDPIIDMCSFKINDNVYLATLSARKLRMYKHNSL</sequence>
<keyword evidence="15" id="KW-0539">Nucleus</keyword>
<dbReference type="Pfam" id="PF13639">
    <property type="entry name" value="zf-RING_2"/>
    <property type="match status" value="1"/>
</dbReference>
<dbReference type="PROSITE" id="PS50089">
    <property type="entry name" value="ZF_RING_2"/>
    <property type="match status" value="1"/>
</dbReference>
<keyword evidence="11 16" id="KW-0863">Zinc-finger</keyword>
<evidence type="ECO:0000313" key="22">
    <source>
        <dbReference type="Proteomes" id="UP000614350"/>
    </source>
</evidence>
<accession>A0A834JF70</accession>
<evidence type="ECO:0000256" key="3">
    <source>
        <dbReference type="ARBA" id="ARBA00004496"/>
    </source>
</evidence>
<evidence type="ECO:0000256" key="12">
    <source>
        <dbReference type="ARBA" id="ARBA00022786"/>
    </source>
</evidence>
<feature type="compositionally biased region" description="Acidic residues" evidence="19">
    <location>
        <begin position="1"/>
        <end position="14"/>
    </location>
</feature>
<dbReference type="InterPro" id="IPR013083">
    <property type="entry name" value="Znf_RING/FYVE/PHD"/>
</dbReference>
<evidence type="ECO:0000256" key="4">
    <source>
        <dbReference type="ARBA" id="ARBA00004906"/>
    </source>
</evidence>
<dbReference type="GO" id="GO:0008270">
    <property type="term" value="F:zinc ion binding"/>
    <property type="evidence" value="ECO:0007669"/>
    <property type="project" value="UniProtKB-KW"/>
</dbReference>
<feature type="repeat" description="WD" evidence="17">
    <location>
        <begin position="290"/>
        <end position="332"/>
    </location>
</feature>
<evidence type="ECO:0000259" key="20">
    <source>
        <dbReference type="PROSITE" id="PS50089"/>
    </source>
</evidence>
<dbReference type="PANTHER" id="PTHR16047:SF7">
    <property type="entry name" value="E3 UBIQUITIN-PROTEIN LIGASE RFWD3"/>
    <property type="match status" value="1"/>
</dbReference>
<keyword evidence="18" id="KW-0175">Coiled coil</keyword>
<keyword evidence="11 16" id="KW-0479">Metal-binding</keyword>
<keyword evidence="7 17" id="KW-0853">WD repeat</keyword>
<dbReference type="InterPro" id="IPR037381">
    <property type="entry name" value="RFWD3"/>
</dbReference>
<dbReference type="Gene3D" id="2.130.10.10">
    <property type="entry name" value="YVTN repeat-like/Quinoprotein amine dehydrogenase"/>
    <property type="match status" value="1"/>
</dbReference>
<feature type="compositionally biased region" description="Low complexity" evidence="19">
    <location>
        <begin position="37"/>
        <end position="46"/>
    </location>
</feature>
<dbReference type="InterPro" id="IPR015943">
    <property type="entry name" value="WD40/YVTN_repeat-like_dom_sf"/>
</dbReference>
<dbReference type="GO" id="GO:0016605">
    <property type="term" value="C:PML body"/>
    <property type="evidence" value="ECO:0007669"/>
    <property type="project" value="UniProtKB-SubCell"/>
</dbReference>
<dbReference type="GO" id="GO:0061630">
    <property type="term" value="F:ubiquitin protein ligase activity"/>
    <property type="evidence" value="ECO:0007669"/>
    <property type="project" value="UniProtKB-EC"/>
</dbReference>
<evidence type="ECO:0000313" key="21">
    <source>
        <dbReference type="EMBL" id="KAF7386037.1"/>
    </source>
</evidence>
<feature type="region of interest" description="Disordered" evidence="19">
    <location>
        <begin position="70"/>
        <end position="89"/>
    </location>
</feature>
<dbReference type="Gene3D" id="3.30.40.10">
    <property type="entry name" value="Zinc/RING finger domain, C3HC4 (zinc finger)"/>
    <property type="match status" value="1"/>
</dbReference>
<dbReference type="InterPro" id="IPR056527">
    <property type="entry name" value="WD40_RFWD3"/>
</dbReference>
<comment type="caution">
    <text evidence="21">The sequence shown here is derived from an EMBL/GenBank/DDBJ whole genome shotgun (WGS) entry which is preliminary data.</text>
</comment>
<keyword evidence="22" id="KW-1185">Reference proteome</keyword>
<comment type="subcellular location">
    <subcellularLocation>
        <location evidence="3">Cytoplasm</location>
    </subcellularLocation>
    <subcellularLocation>
        <location evidence="2">Nucleus</location>
        <location evidence="2">PML body</location>
    </subcellularLocation>
</comment>
<comment type="catalytic activity">
    <reaction evidence="1">
        <text>S-ubiquitinyl-[E2 ubiquitin-conjugating enzyme]-L-cysteine + [acceptor protein]-L-lysine = [E2 ubiquitin-conjugating enzyme]-L-cysteine + N(6)-ubiquitinyl-[acceptor protein]-L-lysine.</text>
        <dbReference type="EC" id="2.3.2.27"/>
    </reaction>
</comment>
<feature type="compositionally biased region" description="Polar residues" evidence="19">
    <location>
        <begin position="70"/>
        <end position="83"/>
    </location>
</feature>
<evidence type="ECO:0000256" key="9">
    <source>
        <dbReference type="ARBA" id="ARBA00022737"/>
    </source>
</evidence>
<evidence type="ECO:0000256" key="5">
    <source>
        <dbReference type="ARBA" id="ARBA00012483"/>
    </source>
</evidence>
<dbReference type="EMBL" id="JACSEA010000014">
    <property type="protein sequence ID" value="KAF7386037.1"/>
    <property type="molecule type" value="Genomic_DNA"/>
</dbReference>
<dbReference type="AlphaFoldDB" id="A0A834JF70"/>
<keyword evidence="13" id="KW-0862">Zinc</keyword>
<evidence type="ECO:0000256" key="6">
    <source>
        <dbReference type="ARBA" id="ARBA00022490"/>
    </source>
</evidence>
<feature type="domain" description="RING-type" evidence="20">
    <location>
        <begin position="92"/>
        <end position="140"/>
    </location>
</feature>
<organism evidence="21 22">
    <name type="scientific">Vespula vulgaris</name>
    <name type="common">Yellow jacket</name>
    <name type="synonym">Wasp</name>
    <dbReference type="NCBI Taxonomy" id="7454"/>
    <lineage>
        <taxon>Eukaryota</taxon>
        <taxon>Metazoa</taxon>
        <taxon>Ecdysozoa</taxon>
        <taxon>Arthropoda</taxon>
        <taxon>Hexapoda</taxon>
        <taxon>Insecta</taxon>
        <taxon>Pterygota</taxon>
        <taxon>Neoptera</taxon>
        <taxon>Endopterygota</taxon>
        <taxon>Hymenoptera</taxon>
        <taxon>Apocrita</taxon>
        <taxon>Aculeata</taxon>
        <taxon>Vespoidea</taxon>
        <taxon>Vespidae</taxon>
        <taxon>Vespinae</taxon>
        <taxon>Vespula</taxon>
    </lineage>
</organism>
<gene>
    <name evidence="21" type="ORF">HZH66_011879</name>
</gene>
<dbReference type="SMART" id="SM00320">
    <property type="entry name" value="WD40"/>
    <property type="match status" value="3"/>
</dbReference>
<keyword evidence="8" id="KW-0808">Transferase</keyword>
<dbReference type="InterPro" id="IPR001680">
    <property type="entry name" value="WD40_rpt"/>
</dbReference>
<keyword evidence="9" id="KW-0677">Repeat</keyword>
<feature type="region of interest" description="Disordered" evidence="19">
    <location>
        <begin position="1"/>
        <end position="58"/>
    </location>
</feature>
<dbReference type="Pfam" id="PF23419">
    <property type="entry name" value="WD40_RFWD3"/>
    <property type="match status" value="1"/>
</dbReference>
<evidence type="ECO:0000256" key="19">
    <source>
        <dbReference type="SAM" id="MobiDB-lite"/>
    </source>
</evidence>
<feature type="coiled-coil region" evidence="18">
    <location>
        <begin position="164"/>
        <end position="219"/>
    </location>
</feature>
<dbReference type="PROSITE" id="PS50082">
    <property type="entry name" value="WD_REPEATS_2"/>
    <property type="match status" value="1"/>
</dbReference>
<evidence type="ECO:0000256" key="11">
    <source>
        <dbReference type="ARBA" id="ARBA00022771"/>
    </source>
</evidence>
<keyword evidence="6" id="KW-0963">Cytoplasm</keyword>
<keyword evidence="14" id="KW-0234">DNA repair</keyword>
<protein>
    <recommendedName>
        <fullName evidence="5">RING-type E3 ubiquitin transferase</fullName>
        <ecNumber evidence="5">2.3.2.27</ecNumber>
    </recommendedName>
</protein>
<evidence type="ECO:0000256" key="14">
    <source>
        <dbReference type="ARBA" id="ARBA00023204"/>
    </source>
</evidence>
<keyword evidence="12" id="KW-0833">Ubl conjugation pathway</keyword>
<evidence type="ECO:0000256" key="2">
    <source>
        <dbReference type="ARBA" id="ARBA00004322"/>
    </source>
</evidence>
<reference evidence="21" key="1">
    <citation type="journal article" date="2020" name="G3 (Bethesda)">
        <title>High-Quality Assemblies for Three Invasive Social Wasps from the &lt;i&gt;Vespula&lt;/i&gt; Genus.</title>
        <authorList>
            <person name="Harrop T.W.R."/>
            <person name="Guhlin J."/>
            <person name="McLaughlin G.M."/>
            <person name="Permina E."/>
            <person name="Stockwell P."/>
            <person name="Gilligan J."/>
            <person name="Le Lec M.F."/>
            <person name="Gruber M.A.M."/>
            <person name="Quinn O."/>
            <person name="Lovegrove M."/>
            <person name="Duncan E.J."/>
            <person name="Remnant E.J."/>
            <person name="Van Eeckhoven J."/>
            <person name="Graham B."/>
            <person name="Knapp R.A."/>
            <person name="Langford K.W."/>
            <person name="Kronenberg Z."/>
            <person name="Press M.O."/>
            <person name="Eacker S.M."/>
            <person name="Wilson-Rankin E.E."/>
            <person name="Purcell J."/>
            <person name="Lester P.J."/>
            <person name="Dearden P.K."/>
        </authorList>
    </citation>
    <scope>NUCLEOTIDE SEQUENCE</scope>
    <source>
        <strain evidence="21">Marl-1</strain>
    </source>
</reference>
<evidence type="ECO:0000256" key="10">
    <source>
        <dbReference type="ARBA" id="ARBA00022763"/>
    </source>
</evidence>
<comment type="pathway">
    <text evidence="4">Protein modification; protein ubiquitination.</text>
</comment>
<dbReference type="CDD" id="cd16450">
    <property type="entry name" value="mRING-C3HGC3_RFWD3"/>
    <property type="match status" value="1"/>
</dbReference>
<dbReference type="Proteomes" id="UP000614350">
    <property type="component" value="Unassembled WGS sequence"/>
</dbReference>
<dbReference type="SUPFAM" id="SSF57850">
    <property type="entry name" value="RING/U-box"/>
    <property type="match status" value="1"/>
</dbReference>
<dbReference type="GO" id="GO:0036297">
    <property type="term" value="P:interstrand cross-link repair"/>
    <property type="evidence" value="ECO:0007669"/>
    <property type="project" value="InterPro"/>
</dbReference>
<evidence type="ECO:0000256" key="13">
    <source>
        <dbReference type="ARBA" id="ARBA00022833"/>
    </source>
</evidence>
<evidence type="ECO:0000256" key="1">
    <source>
        <dbReference type="ARBA" id="ARBA00000900"/>
    </source>
</evidence>
<evidence type="ECO:0000256" key="16">
    <source>
        <dbReference type="PROSITE-ProRule" id="PRU00175"/>
    </source>
</evidence>
<feature type="compositionally biased region" description="Polar residues" evidence="19">
    <location>
        <begin position="47"/>
        <end position="58"/>
    </location>
</feature>
<evidence type="ECO:0000256" key="7">
    <source>
        <dbReference type="ARBA" id="ARBA00022574"/>
    </source>
</evidence>
<evidence type="ECO:0000256" key="18">
    <source>
        <dbReference type="SAM" id="Coils"/>
    </source>
</evidence>
<keyword evidence="10" id="KW-0227">DNA damage</keyword>
<dbReference type="GO" id="GO:0016567">
    <property type="term" value="P:protein ubiquitination"/>
    <property type="evidence" value="ECO:0007669"/>
    <property type="project" value="InterPro"/>
</dbReference>
<name>A0A834JF70_VESVU</name>
<dbReference type="PANTHER" id="PTHR16047">
    <property type="entry name" value="RFWD3 PROTEIN"/>
    <property type="match status" value="1"/>
</dbReference>
<evidence type="ECO:0000256" key="15">
    <source>
        <dbReference type="ARBA" id="ARBA00023242"/>
    </source>
</evidence>
<evidence type="ECO:0000256" key="17">
    <source>
        <dbReference type="PROSITE-ProRule" id="PRU00221"/>
    </source>
</evidence>
<dbReference type="InterPro" id="IPR001841">
    <property type="entry name" value="Znf_RING"/>
</dbReference>